<accession>A0ABV7KTH5</accession>
<comment type="caution">
    <text evidence="1">The sequence shown here is derived from an EMBL/GenBank/DDBJ whole genome shotgun (WGS) entry which is preliminary data.</text>
</comment>
<gene>
    <name evidence="1" type="ORF">ACFOEJ_16775</name>
</gene>
<keyword evidence="2" id="KW-1185">Reference proteome</keyword>
<evidence type="ECO:0000313" key="2">
    <source>
        <dbReference type="Proteomes" id="UP001595625"/>
    </source>
</evidence>
<sequence>MRYSDRITFVNETAGGYNPDTGSYDEGSLSTDVQACNLSNLGVDRTNQLFGTLDKEITVARLQRPYKKEYDHALIGGKKYAITRHVPFRSESVFYLEGMA</sequence>
<protein>
    <submittedName>
        <fullName evidence="1">Uncharacterized protein</fullName>
    </submittedName>
</protein>
<evidence type="ECO:0000313" key="1">
    <source>
        <dbReference type="EMBL" id="MFC3212724.1"/>
    </source>
</evidence>
<dbReference type="RefSeq" id="WP_117312551.1">
    <property type="nucleotide sequence ID" value="NZ_JBHRUJ010000030.1"/>
</dbReference>
<dbReference type="Proteomes" id="UP001595625">
    <property type="component" value="Unassembled WGS sequence"/>
</dbReference>
<reference evidence="2" key="1">
    <citation type="journal article" date="2019" name="Int. J. Syst. Evol. Microbiol.">
        <title>The Global Catalogue of Microorganisms (GCM) 10K type strain sequencing project: providing services to taxonomists for standard genome sequencing and annotation.</title>
        <authorList>
            <consortium name="The Broad Institute Genomics Platform"/>
            <consortium name="The Broad Institute Genome Sequencing Center for Infectious Disease"/>
            <person name="Wu L."/>
            <person name="Ma J."/>
        </authorList>
    </citation>
    <scope>NUCLEOTIDE SEQUENCE [LARGE SCALE GENOMIC DNA]</scope>
    <source>
        <strain evidence="2">CCM 320</strain>
    </source>
</reference>
<name>A0ABV7KTH5_PLAOK</name>
<proteinExistence type="predicted"/>
<organism evidence="1 2">
    <name type="scientific">Planomicrobium okeanokoites</name>
    <name type="common">Planococcus okeanokoites</name>
    <name type="synonym">Flavobacterium okeanokoites</name>
    <dbReference type="NCBI Taxonomy" id="244"/>
    <lineage>
        <taxon>Bacteria</taxon>
        <taxon>Bacillati</taxon>
        <taxon>Bacillota</taxon>
        <taxon>Bacilli</taxon>
        <taxon>Bacillales</taxon>
        <taxon>Caryophanaceae</taxon>
        <taxon>Planomicrobium</taxon>
    </lineage>
</organism>
<dbReference type="EMBL" id="JBHRUJ010000030">
    <property type="protein sequence ID" value="MFC3212724.1"/>
    <property type="molecule type" value="Genomic_DNA"/>
</dbReference>